<protein>
    <submittedName>
        <fullName evidence="1">Uncharacterized protein</fullName>
    </submittedName>
</protein>
<evidence type="ECO:0000313" key="1">
    <source>
        <dbReference type="EMBL" id="MPM48861.1"/>
    </source>
</evidence>
<proteinExistence type="predicted"/>
<comment type="caution">
    <text evidence="1">The sequence shown here is derived from an EMBL/GenBank/DDBJ whole genome shotgun (WGS) entry which is preliminary data.</text>
</comment>
<name>A0A645A9A7_9ZZZZ</name>
<reference evidence="1" key="1">
    <citation type="submission" date="2019-08" db="EMBL/GenBank/DDBJ databases">
        <authorList>
            <person name="Kucharzyk K."/>
            <person name="Murdoch R.W."/>
            <person name="Higgins S."/>
            <person name="Loffler F."/>
        </authorList>
    </citation>
    <scope>NUCLEOTIDE SEQUENCE</scope>
</reference>
<sequence>MVKIAIGNTDVNCNGLFLRWIRITYRVSKFWTDFVNVAIHQGYFIRSRRFVPALVSRSELIGAIFIDRIIHDRTVSRLPVRQHN</sequence>
<dbReference type="EMBL" id="VSSQ01012284">
    <property type="protein sequence ID" value="MPM48861.1"/>
    <property type="molecule type" value="Genomic_DNA"/>
</dbReference>
<gene>
    <name evidence="1" type="ORF">SDC9_95588</name>
</gene>
<organism evidence="1">
    <name type="scientific">bioreactor metagenome</name>
    <dbReference type="NCBI Taxonomy" id="1076179"/>
    <lineage>
        <taxon>unclassified sequences</taxon>
        <taxon>metagenomes</taxon>
        <taxon>ecological metagenomes</taxon>
    </lineage>
</organism>
<dbReference type="AlphaFoldDB" id="A0A645A9A7"/>
<accession>A0A645A9A7</accession>